<dbReference type="Proteomes" id="UP000001411">
    <property type="component" value="Chromosome"/>
</dbReference>
<reference evidence="2 3" key="1">
    <citation type="journal article" date="2003" name="Mol. Microbiol.">
        <title>Genome-based analysis of virulence genes in a non-biofilm-forming Staphylococcus epidermidis strain (ATCC 12228).</title>
        <authorList>
            <person name="Zhang Y.Q."/>
            <person name="Ren S.X."/>
            <person name="Li H.L."/>
            <person name="Wang Y.X."/>
            <person name="Fu G."/>
            <person name="Yang J."/>
            <person name="Qin Z.Q."/>
            <person name="Miao Y.G."/>
            <person name="Wang W.Y."/>
            <person name="Chen R.S."/>
            <person name="Shen Y."/>
            <person name="Chen Z."/>
            <person name="Yuan Z.H."/>
            <person name="Zhao G.P."/>
            <person name="Qu D."/>
            <person name="Danchin A."/>
            <person name="Wen Y.M."/>
        </authorList>
    </citation>
    <scope>NUCLEOTIDE SEQUENCE [LARGE SCALE GENOMIC DNA]</scope>
    <source>
        <strain evidence="3">ATCC 12228 / FDA PCI 1200</strain>
    </source>
</reference>
<organism evidence="2 3">
    <name type="scientific">Staphylococcus epidermidis (strain ATCC 12228 / FDA PCI 1200)</name>
    <dbReference type="NCBI Taxonomy" id="176280"/>
    <lineage>
        <taxon>Bacteria</taxon>
        <taxon>Bacillati</taxon>
        <taxon>Bacillota</taxon>
        <taxon>Bacilli</taxon>
        <taxon>Bacillales</taxon>
        <taxon>Staphylococcaceae</taxon>
        <taxon>Staphylococcus</taxon>
    </lineage>
</organism>
<dbReference type="OrthoDB" id="9872791at2"/>
<protein>
    <recommendedName>
        <fullName evidence="4">Mobilization protein</fullName>
    </recommendedName>
</protein>
<name>A0A0H2VGV4_STAES</name>
<dbReference type="HOGENOM" id="CLU_207976_0_0_9"/>
<evidence type="ECO:0008006" key="4">
    <source>
        <dbReference type="Google" id="ProtNLM"/>
    </source>
</evidence>
<proteinExistence type="predicted"/>
<sequence>MNHFGKLHRISLILNIMFLILMPKIYSFDNIYLSIIWTLLGIANAVYLLIKQRQENTIKRK</sequence>
<feature type="transmembrane region" description="Helical" evidence="1">
    <location>
        <begin position="31"/>
        <end position="50"/>
    </location>
</feature>
<keyword evidence="1" id="KW-0812">Transmembrane</keyword>
<gene>
    <name evidence="2" type="ordered locus">SE_0151</name>
</gene>
<dbReference type="PATRIC" id="fig|176280.10.peg.140"/>
<accession>A0A0H2VGV4</accession>
<evidence type="ECO:0000313" key="2">
    <source>
        <dbReference type="EMBL" id="AAO03748.1"/>
    </source>
</evidence>
<keyword evidence="1" id="KW-1133">Transmembrane helix</keyword>
<dbReference type="RefSeq" id="WP_002437650.1">
    <property type="nucleotide sequence ID" value="NC_004461.1"/>
</dbReference>
<evidence type="ECO:0000256" key="1">
    <source>
        <dbReference type="SAM" id="Phobius"/>
    </source>
</evidence>
<dbReference type="AlphaFoldDB" id="A0A0H2VGV4"/>
<dbReference type="KEGG" id="sep:SE_0151"/>
<evidence type="ECO:0000313" key="3">
    <source>
        <dbReference type="Proteomes" id="UP000001411"/>
    </source>
</evidence>
<dbReference type="EMBL" id="AE015929">
    <property type="protein sequence ID" value="AAO03748.1"/>
    <property type="molecule type" value="Genomic_DNA"/>
</dbReference>
<dbReference type="GeneID" id="50017564"/>
<feature type="transmembrane region" description="Helical" evidence="1">
    <location>
        <begin position="7"/>
        <end position="25"/>
    </location>
</feature>
<keyword evidence="1" id="KW-0472">Membrane</keyword>